<evidence type="ECO:0000313" key="2">
    <source>
        <dbReference type="EMBL" id="CZT20631.1"/>
    </source>
</evidence>
<dbReference type="GeneID" id="35601626"/>
<keyword evidence="1" id="KW-0472">Membrane</keyword>
<evidence type="ECO:0000256" key="1">
    <source>
        <dbReference type="SAM" id="Phobius"/>
    </source>
</evidence>
<dbReference type="Proteomes" id="UP000225277">
    <property type="component" value="Unassembled WGS sequence"/>
</dbReference>
<sequence length="180" mass="20142">MAALRKTFRYPSEDLSDEEDLDDEHQERLIETLRTTSAASDAFYRKLFLILPLGAALFSMYTFLIERRLTALLSLSSLACTAYTLHYLPLSPQDKKGKTAMYKVNAAKSPIEQYLPILNAGMVGLLVIAGTVSWMRGLGEAATREVLAVIVWAVAMYVRWEARGMDLEELEGRKYGLKGA</sequence>
<feature type="transmembrane region" description="Helical" evidence="1">
    <location>
        <begin position="111"/>
        <end position="135"/>
    </location>
</feature>
<reference evidence="2 3" key="1">
    <citation type="submission" date="2016-03" db="EMBL/GenBank/DDBJ databases">
        <authorList>
            <person name="Ploux O."/>
        </authorList>
    </citation>
    <scope>NUCLEOTIDE SEQUENCE [LARGE SCALE GENOMIC DNA]</scope>
    <source>
        <strain evidence="2 3">URUG2</strain>
    </source>
</reference>
<feature type="transmembrane region" description="Helical" evidence="1">
    <location>
        <begin position="141"/>
        <end position="160"/>
    </location>
</feature>
<dbReference type="OrthoDB" id="3358048at2759"/>
<feature type="transmembrane region" description="Helical" evidence="1">
    <location>
        <begin position="47"/>
        <end position="65"/>
    </location>
</feature>
<gene>
    <name evidence="2" type="ORF">RCC_06489</name>
</gene>
<name>A0A2D3UVC9_9PEZI</name>
<proteinExistence type="predicted"/>
<keyword evidence="1" id="KW-0812">Transmembrane</keyword>
<dbReference type="EMBL" id="FJUY01000009">
    <property type="protein sequence ID" value="CZT20631.1"/>
    <property type="molecule type" value="Genomic_DNA"/>
</dbReference>
<keyword evidence="1" id="KW-1133">Transmembrane helix</keyword>
<evidence type="ECO:0000313" key="3">
    <source>
        <dbReference type="Proteomes" id="UP000225277"/>
    </source>
</evidence>
<feature type="transmembrane region" description="Helical" evidence="1">
    <location>
        <begin position="71"/>
        <end position="90"/>
    </location>
</feature>
<dbReference type="AlphaFoldDB" id="A0A2D3UVC9"/>
<protein>
    <submittedName>
        <fullName evidence="2">Uncharacterized protein</fullName>
    </submittedName>
</protein>
<dbReference type="RefSeq" id="XP_023627520.1">
    <property type="nucleotide sequence ID" value="XM_023771752.1"/>
</dbReference>
<accession>A0A2D3UVC9</accession>
<keyword evidence="3" id="KW-1185">Reference proteome</keyword>
<organism evidence="2 3">
    <name type="scientific">Ramularia collo-cygni</name>
    <dbReference type="NCBI Taxonomy" id="112498"/>
    <lineage>
        <taxon>Eukaryota</taxon>
        <taxon>Fungi</taxon>
        <taxon>Dikarya</taxon>
        <taxon>Ascomycota</taxon>
        <taxon>Pezizomycotina</taxon>
        <taxon>Dothideomycetes</taxon>
        <taxon>Dothideomycetidae</taxon>
        <taxon>Mycosphaerellales</taxon>
        <taxon>Mycosphaerellaceae</taxon>
        <taxon>Ramularia</taxon>
    </lineage>
</organism>